<keyword evidence="3 6" id="KW-1133">Transmembrane helix</keyword>
<accession>A0A3N4LLH5</accession>
<feature type="compositionally biased region" description="Polar residues" evidence="5">
    <location>
        <begin position="797"/>
        <end position="816"/>
    </location>
</feature>
<dbReference type="Pfam" id="PF25886">
    <property type="entry name" value="Msy1"/>
    <property type="match status" value="1"/>
</dbReference>
<dbReference type="PANTHER" id="PTHR31323:SF14">
    <property type="entry name" value="MECHANOSENSITIVE ION CHANNEL PROTEIN MSY2"/>
    <property type="match status" value="1"/>
</dbReference>
<organism evidence="8 9">
    <name type="scientific">Terfezia boudieri ATCC MYA-4762</name>
    <dbReference type="NCBI Taxonomy" id="1051890"/>
    <lineage>
        <taxon>Eukaryota</taxon>
        <taxon>Fungi</taxon>
        <taxon>Dikarya</taxon>
        <taxon>Ascomycota</taxon>
        <taxon>Pezizomycotina</taxon>
        <taxon>Pezizomycetes</taxon>
        <taxon>Pezizales</taxon>
        <taxon>Pezizaceae</taxon>
        <taxon>Terfezia</taxon>
    </lineage>
</organism>
<dbReference type="PROSITE" id="PS00018">
    <property type="entry name" value="EF_HAND_1"/>
    <property type="match status" value="1"/>
</dbReference>
<feature type="transmembrane region" description="Helical" evidence="6">
    <location>
        <begin position="162"/>
        <end position="178"/>
    </location>
</feature>
<keyword evidence="2 6" id="KW-0812">Transmembrane</keyword>
<feature type="transmembrane region" description="Helical" evidence="6">
    <location>
        <begin position="456"/>
        <end position="479"/>
    </location>
</feature>
<dbReference type="InterPro" id="IPR010920">
    <property type="entry name" value="LSM_dom_sf"/>
</dbReference>
<feature type="region of interest" description="Disordered" evidence="5">
    <location>
        <begin position="709"/>
        <end position="899"/>
    </location>
</feature>
<feature type="domain" description="EF-hand" evidence="7">
    <location>
        <begin position="405"/>
        <end position="440"/>
    </location>
</feature>
<feature type="transmembrane region" description="Helical" evidence="6">
    <location>
        <begin position="485"/>
        <end position="516"/>
    </location>
</feature>
<feature type="transmembrane region" description="Helical" evidence="6">
    <location>
        <begin position="106"/>
        <end position="127"/>
    </location>
</feature>
<dbReference type="InterPro" id="IPR018247">
    <property type="entry name" value="EF_Hand_1_Ca_BS"/>
</dbReference>
<evidence type="ECO:0000313" key="8">
    <source>
        <dbReference type="EMBL" id="RPB18775.1"/>
    </source>
</evidence>
<feature type="transmembrane region" description="Helical" evidence="6">
    <location>
        <begin position="190"/>
        <end position="210"/>
    </location>
</feature>
<feature type="compositionally biased region" description="Polar residues" evidence="5">
    <location>
        <begin position="713"/>
        <end position="747"/>
    </location>
</feature>
<sequence>MAEDFIPLNSTESQTHLQGRPSGHAVHIPLTHILSHASERSRGSDEDIAPHTEMLREQTGLDSLGQRSLGRRRIRGPGDGVGDPTSLNKLGRFYEKLINFSIVTRYLIYIFPLSLILAIPTLIGGFGPGKDAKIGGVRMVWFFLWIQIIWISLWASKLAAKALPYIFMALVGVVSSGVKKYATVIRALELPISLVGWTITCLTTFTPIMARNIDKLRNGDTNIKPWQVRMNAILGACVVSSMVYLGQKVFVQMVSVNYHRKQFEGRIQENKQAVKLLAHLYEVSRRLFPDYTEFQEEDNLIHQGMAGALLTPGGMGKNGVATPMRQMIGNLNVVGNKVTSAFGNVAREVTGKNVFNPNSAYSIVLEALHRKDSSEALAQRIWMSFVAEDSAELKKEDLVEVMGLDRENIALECFAMLDKDDNGDVSLEEMIMSVLLVYRERKDVARSMQDVDNAIGVLDSVLGTLVFIIVVFVFVAFNFNNFNTMLAAAGTMLLSLSFVFAVTAQEVLGSCIFLFVKHPYDVGDRVDINDNKFVVLHMSLLYTVFRHVDNGKTSQAPNNVLNTQWIENVSRSKQMSETIKLAVDFGTTFEDIQALKEEMVKFVQDNNRDYRPDFNIDVAGVNNLDQLELKIQILHKSNWANGDLTAQRRNKFICALIAAIRKVPIYGTGGGNPVVGEETKPMYTVAISNDLAQENMKKAADVKIKRRWDYESSDNSNSATAVGSGMNSRTGMTNFSPLGNAATTTGFGLSHTDSKQSRARSLRSFMSAEGRRQDIETVENALQRGSTRGRRKAGATVASSANATSYPPNNHGFTNPGQQQQQQGLAAAQGSFPPMSGPLPNTEIQYPQQLPPATLGTQSQRPPLSLSLPFPGTQAQYLPQPPPPSRSLPPQPDEDEKLQ</sequence>
<evidence type="ECO:0000256" key="6">
    <source>
        <dbReference type="SAM" id="Phobius"/>
    </source>
</evidence>
<evidence type="ECO:0000256" key="1">
    <source>
        <dbReference type="ARBA" id="ARBA00004370"/>
    </source>
</evidence>
<proteinExistence type="predicted"/>
<feature type="compositionally biased region" description="Pro residues" evidence="5">
    <location>
        <begin position="879"/>
        <end position="891"/>
    </location>
</feature>
<keyword evidence="9" id="KW-1185">Reference proteome</keyword>
<dbReference type="AlphaFoldDB" id="A0A3N4LLH5"/>
<dbReference type="Pfam" id="PF00924">
    <property type="entry name" value="MS_channel_2nd"/>
    <property type="match status" value="1"/>
</dbReference>
<dbReference type="Gene3D" id="2.30.30.60">
    <property type="match status" value="1"/>
</dbReference>
<name>A0A3N4LLH5_9PEZI</name>
<dbReference type="InterPro" id="IPR006685">
    <property type="entry name" value="MscS_channel_2nd"/>
</dbReference>
<dbReference type="PROSITE" id="PS50222">
    <property type="entry name" value="EF_HAND_2"/>
    <property type="match status" value="1"/>
</dbReference>
<dbReference type="InterPro" id="IPR002048">
    <property type="entry name" value="EF_hand_dom"/>
</dbReference>
<protein>
    <recommendedName>
        <fullName evidence="7">EF-hand domain-containing protein</fullName>
    </recommendedName>
</protein>
<evidence type="ECO:0000256" key="5">
    <source>
        <dbReference type="SAM" id="MobiDB-lite"/>
    </source>
</evidence>
<dbReference type="GO" id="GO:0005509">
    <property type="term" value="F:calcium ion binding"/>
    <property type="evidence" value="ECO:0007669"/>
    <property type="project" value="InterPro"/>
</dbReference>
<feature type="compositionally biased region" description="Polar residues" evidence="5">
    <location>
        <begin position="8"/>
        <end position="17"/>
    </location>
</feature>
<evidence type="ECO:0000256" key="2">
    <source>
        <dbReference type="ARBA" id="ARBA00022692"/>
    </source>
</evidence>
<dbReference type="InterPro" id="IPR058650">
    <property type="entry name" value="Msy1/2-like"/>
</dbReference>
<feature type="region of interest" description="Disordered" evidence="5">
    <location>
        <begin position="1"/>
        <end position="22"/>
    </location>
</feature>
<evidence type="ECO:0000259" key="7">
    <source>
        <dbReference type="PROSITE" id="PS50222"/>
    </source>
</evidence>
<dbReference type="GO" id="GO:0006874">
    <property type="term" value="P:intracellular calcium ion homeostasis"/>
    <property type="evidence" value="ECO:0007669"/>
    <property type="project" value="TreeGrafter"/>
</dbReference>
<evidence type="ECO:0000256" key="4">
    <source>
        <dbReference type="ARBA" id="ARBA00023136"/>
    </source>
</evidence>
<dbReference type="InParanoid" id="A0A3N4LLH5"/>
<evidence type="ECO:0000313" key="9">
    <source>
        <dbReference type="Proteomes" id="UP000267821"/>
    </source>
</evidence>
<gene>
    <name evidence="8" type="ORF">L211DRAFT_795723</name>
</gene>
<feature type="transmembrane region" description="Helical" evidence="6">
    <location>
        <begin position="230"/>
        <end position="251"/>
    </location>
</feature>
<dbReference type="GO" id="GO:0016020">
    <property type="term" value="C:membrane"/>
    <property type="evidence" value="ECO:0007669"/>
    <property type="project" value="UniProtKB-SubCell"/>
</dbReference>
<dbReference type="GO" id="GO:0005262">
    <property type="term" value="F:calcium channel activity"/>
    <property type="evidence" value="ECO:0007669"/>
    <property type="project" value="TreeGrafter"/>
</dbReference>
<dbReference type="STRING" id="1051890.A0A3N4LLH5"/>
<feature type="transmembrane region" description="Helical" evidence="6">
    <location>
        <begin position="139"/>
        <end position="156"/>
    </location>
</feature>
<dbReference type="EMBL" id="ML121609">
    <property type="protein sequence ID" value="RPB18775.1"/>
    <property type="molecule type" value="Genomic_DNA"/>
</dbReference>
<comment type="subcellular location">
    <subcellularLocation>
        <location evidence="1">Membrane</location>
    </subcellularLocation>
</comment>
<feature type="compositionally biased region" description="Low complexity" evidence="5">
    <location>
        <begin position="817"/>
        <end position="830"/>
    </location>
</feature>
<dbReference type="InterPro" id="IPR023408">
    <property type="entry name" value="MscS_beta-dom_sf"/>
</dbReference>
<dbReference type="Proteomes" id="UP000267821">
    <property type="component" value="Unassembled WGS sequence"/>
</dbReference>
<dbReference type="PANTHER" id="PTHR31323">
    <property type="entry name" value="MECHANOSENSITIVE ION CHANNEL PROTEIN MSY2"/>
    <property type="match status" value="1"/>
</dbReference>
<dbReference type="SUPFAM" id="SSF50182">
    <property type="entry name" value="Sm-like ribonucleoproteins"/>
    <property type="match status" value="1"/>
</dbReference>
<reference evidence="8 9" key="1">
    <citation type="journal article" date="2018" name="Nat. Ecol. Evol.">
        <title>Pezizomycetes genomes reveal the molecular basis of ectomycorrhizal truffle lifestyle.</title>
        <authorList>
            <person name="Murat C."/>
            <person name="Payen T."/>
            <person name="Noel B."/>
            <person name="Kuo A."/>
            <person name="Morin E."/>
            <person name="Chen J."/>
            <person name="Kohler A."/>
            <person name="Krizsan K."/>
            <person name="Balestrini R."/>
            <person name="Da Silva C."/>
            <person name="Montanini B."/>
            <person name="Hainaut M."/>
            <person name="Levati E."/>
            <person name="Barry K.W."/>
            <person name="Belfiori B."/>
            <person name="Cichocki N."/>
            <person name="Clum A."/>
            <person name="Dockter R.B."/>
            <person name="Fauchery L."/>
            <person name="Guy J."/>
            <person name="Iotti M."/>
            <person name="Le Tacon F."/>
            <person name="Lindquist E.A."/>
            <person name="Lipzen A."/>
            <person name="Malagnac F."/>
            <person name="Mello A."/>
            <person name="Molinier V."/>
            <person name="Miyauchi S."/>
            <person name="Poulain J."/>
            <person name="Riccioni C."/>
            <person name="Rubini A."/>
            <person name="Sitrit Y."/>
            <person name="Splivallo R."/>
            <person name="Traeger S."/>
            <person name="Wang M."/>
            <person name="Zifcakova L."/>
            <person name="Wipf D."/>
            <person name="Zambonelli A."/>
            <person name="Paolocci F."/>
            <person name="Nowrousian M."/>
            <person name="Ottonello S."/>
            <person name="Baldrian P."/>
            <person name="Spatafora J.W."/>
            <person name="Henrissat B."/>
            <person name="Nagy L.G."/>
            <person name="Aury J.M."/>
            <person name="Wincker P."/>
            <person name="Grigoriev I.V."/>
            <person name="Bonfante P."/>
            <person name="Martin F.M."/>
        </authorList>
    </citation>
    <scope>NUCLEOTIDE SEQUENCE [LARGE SCALE GENOMIC DNA]</scope>
    <source>
        <strain evidence="8 9">ATCC MYA-4762</strain>
    </source>
</reference>
<evidence type="ECO:0000256" key="3">
    <source>
        <dbReference type="ARBA" id="ARBA00022989"/>
    </source>
</evidence>
<dbReference type="OrthoDB" id="544685at2759"/>
<keyword evidence="4 6" id="KW-0472">Membrane</keyword>